<dbReference type="InterPro" id="IPR036873">
    <property type="entry name" value="Rhodanese-like_dom_sf"/>
</dbReference>
<comment type="similarity">
    <text evidence="1">Belongs to the TrhO family.</text>
</comment>
<dbReference type="PANTHER" id="PTHR43268">
    <property type="entry name" value="THIOSULFATE SULFURTRANSFERASE/RHODANESE-LIKE DOMAIN-CONTAINING PROTEIN 2"/>
    <property type="match status" value="1"/>
</dbReference>
<dbReference type="EC" id="1.14.-.-" evidence="1"/>
<dbReference type="HAMAP" id="MF_00469">
    <property type="entry name" value="TrhO"/>
    <property type="match status" value="1"/>
</dbReference>
<dbReference type="GO" id="GO:0016740">
    <property type="term" value="F:transferase activity"/>
    <property type="evidence" value="ECO:0007669"/>
    <property type="project" value="UniProtKB-KW"/>
</dbReference>
<evidence type="ECO:0000256" key="1">
    <source>
        <dbReference type="HAMAP-Rule" id="MF_00469"/>
    </source>
</evidence>
<dbReference type="InterPro" id="IPR020936">
    <property type="entry name" value="TrhO"/>
</dbReference>
<evidence type="ECO:0000313" key="4">
    <source>
        <dbReference type="Proteomes" id="UP000282977"/>
    </source>
</evidence>
<dbReference type="NCBIfam" id="NF001136">
    <property type="entry name" value="PRK00142.1-4"/>
    <property type="match status" value="1"/>
</dbReference>
<sequence>MSGPAPQSEPFTVAALYRFADFPDPGAIRMPLLALCEAEDVRGTLLLAREGINGTIAGPADGIAQVIAHIRSLPDCQDLDVKYAQTDRMPFGRMKVRVKREIVTMGHAGLDPARHAGTYVDPADWNALIADPDTILIDTRNAYEVAIGSFAGAIDPGTASFSAFPAWFDAFAADLAAQGRRPKVAMFCTGGIRCEKSTAYARARGIDEVYHLRGGILRYLEEVPEAESLWQGDCFVFDERVAVGHGLRPGDHVLCRDCGAAVRPGGPHACTSQG</sequence>
<proteinExistence type="inferred from homology"/>
<dbReference type="Gene3D" id="3.40.250.10">
    <property type="entry name" value="Rhodanese-like domain"/>
    <property type="match status" value="1"/>
</dbReference>
<dbReference type="Proteomes" id="UP000282977">
    <property type="component" value="Unassembled WGS sequence"/>
</dbReference>
<dbReference type="Pfam" id="PF00581">
    <property type="entry name" value="Rhodanese"/>
    <property type="match status" value="1"/>
</dbReference>
<evidence type="ECO:0000313" key="3">
    <source>
        <dbReference type="EMBL" id="RVT43747.1"/>
    </source>
</evidence>
<accession>A0A437JCX2</accession>
<keyword evidence="1" id="KW-0819">tRNA processing</keyword>
<dbReference type="GO" id="GO:0006400">
    <property type="term" value="P:tRNA modification"/>
    <property type="evidence" value="ECO:0007669"/>
    <property type="project" value="UniProtKB-UniRule"/>
</dbReference>
<comment type="catalytic activity">
    <reaction evidence="1">
        <text>uridine(34) in tRNA + AH2 + O2 = 5-hydroxyuridine(34) in tRNA + A + H2O</text>
        <dbReference type="Rhea" id="RHEA:64224"/>
        <dbReference type="Rhea" id="RHEA-COMP:11727"/>
        <dbReference type="Rhea" id="RHEA-COMP:13381"/>
        <dbReference type="ChEBI" id="CHEBI:13193"/>
        <dbReference type="ChEBI" id="CHEBI:15377"/>
        <dbReference type="ChEBI" id="CHEBI:15379"/>
        <dbReference type="ChEBI" id="CHEBI:17499"/>
        <dbReference type="ChEBI" id="CHEBI:65315"/>
        <dbReference type="ChEBI" id="CHEBI:136877"/>
    </reaction>
</comment>
<dbReference type="Pfam" id="PF17773">
    <property type="entry name" value="UPF0176_N"/>
    <property type="match status" value="1"/>
</dbReference>
<dbReference type="EMBL" id="RZUL01000001">
    <property type="protein sequence ID" value="RVT43747.1"/>
    <property type="molecule type" value="Genomic_DNA"/>
</dbReference>
<organism evidence="3 4">
    <name type="scientific">Sphingobium algorifonticola</name>
    <dbReference type="NCBI Taxonomy" id="2008318"/>
    <lineage>
        <taxon>Bacteria</taxon>
        <taxon>Pseudomonadati</taxon>
        <taxon>Pseudomonadota</taxon>
        <taxon>Alphaproteobacteria</taxon>
        <taxon>Sphingomonadales</taxon>
        <taxon>Sphingomonadaceae</taxon>
        <taxon>Sphingobium</taxon>
    </lineage>
</organism>
<comment type="caution">
    <text evidence="3">The sequence shown here is derived from an EMBL/GenBank/DDBJ whole genome shotgun (WGS) entry which is preliminary data.</text>
</comment>
<gene>
    <name evidence="1" type="primary">trhO</name>
    <name evidence="3" type="ORF">ENE74_03865</name>
</gene>
<dbReference type="InterPro" id="IPR001763">
    <property type="entry name" value="Rhodanese-like_dom"/>
</dbReference>
<dbReference type="InterPro" id="IPR040503">
    <property type="entry name" value="TRHO_N"/>
</dbReference>
<keyword evidence="4" id="KW-1185">Reference proteome</keyword>
<dbReference type="GO" id="GO:0016705">
    <property type="term" value="F:oxidoreductase activity, acting on paired donors, with incorporation or reduction of molecular oxygen"/>
    <property type="evidence" value="ECO:0007669"/>
    <property type="project" value="UniProtKB-UniRule"/>
</dbReference>
<dbReference type="PROSITE" id="PS50206">
    <property type="entry name" value="RHODANESE_3"/>
    <property type="match status" value="1"/>
</dbReference>
<dbReference type="RefSeq" id="WP_127689288.1">
    <property type="nucleotide sequence ID" value="NZ_RZUL01000001.1"/>
</dbReference>
<dbReference type="Gene3D" id="3.30.70.100">
    <property type="match status" value="1"/>
</dbReference>
<evidence type="ECO:0000259" key="2">
    <source>
        <dbReference type="PROSITE" id="PS50206"/>
    </source>
</evidence>
<name>A0A437JCX2_9SPHN</name>
<dbReference type="OrthoDB" id="9778326at2"/>
<dbReference type="CDD" id="cd01518">
    <property type="entry name" value="RHOD_YceA"/>
    <property type="match status" value="1"/>
</dbReference>
<keyword evidence="1" id="KW-0560">Oxidoreductase</keyword>
<comment type="function">
    <text evidence="1">Catalyzes oxygen-dependent 5-hydroxyuridine (ho5U) modification at position 34 in tRNAs.</text>
</comment>
<dbReference type="SUPFAM" id="SSF52821">
    <property type="entry name" value="Rhodanese/Cell cycle control phosphatase"/>
    <property type="match status" value="1"/>
</dbReference>
<dbReference type="PANTHER" id="PTHR43268:SF3">
    <property type="entry name" value="RHODANESE-LIKE DOMAIN-CONTAINING PROTEIN 7-RELATED"/>
    <property type="match status" value="1"/>
</dbReference>
<reference evidence="3 4" key="1">
    <citation type="submission" date="2019-01" db="EMBL/GenBank/DDBJ databases">
        <authorList>
            <person name="Chen W.-M."/>
        </authorList>
    </citation>
    <scope>NUCLEOTIDE SEQUENCE [LARGE SCALE GENOMIC DNA]</scope>
    <source>
        <strain evidence="3 4">TLA-22</strain>
    </source>
</reference>
<dbReference type="AlphaFoldDB" id="A0A437JCX2"/>
<feature type="domain" description="Rhodanese" evidence="2">
    <location>
        <begin position="130"/>
        <end position="228"/>
    </location>
</feature>
<protein>
    <recommendedName>
        <fullName evidence="1">tRNA uridine(34) hydroxylase</fullName>
        <ecNumber evidence="1">1.14.-.-</ecNumber>
    </recommendedName>
    <alternativeName>
        <fullName evidence="1">tRNA hydroxylation protein O</fullName>
    </alternativeName>
</protein>
<dbReference type="SMART" id="SM00450">
    <property type="entry name" value="RHOD"/>
    <property type="match status" value="1"/>
</dbReference>
<keyword evidence="3" id="KW-0808">Transferase</keyword>